<evidence type="ECO:0000256" key="4">
    <source>
        <dbReference type="SAM" id="MobiDB-lite"/>
    </source>
</evidence>
<dbReference type="AlphaFoldDB" id="A0A2W1NN39"/>
<organism evidence="6 7">
    <name type="scientific">Paenibacillus xerothermodurans</name>
    <dbReference type="NCBI Taxonomy" id="1977292"/>
    <lineage>
        <taxon>Bacteria</taxon>
        <taxon>Bacillati</taxon>
        <taxon>Bacillota</taxon>
        <taxon>Bacilli</taxon>
        <taxon>Bacillales</taxon>
        <taxon>Paenibacillaceae</taxon>
        <taxon>Paenibacillus</taxon>
    </lineage>
</organism>
<dbReference type="PANTHER" id="PTHR46847">
    <property type="entry name" value="D-ALLOSE-BINDING PERIPLASMIC PROTEIN-RELATED"/>
    <property type="match status" value="1"/>
</dbReference>
<sequence length="336" mass="36603">MHESTITARQQQGSFKESAQETTEKVEPARKKNGEKIVIGFSQRRVAGSDWYTNLIRGAEAEAKKHDVELIVLDAQGDVAKQVSGVEDLIAQGVDAVIMNPQDPSGIIPATNKLAQKNIPLVAVNSNLDAKANPVSFVSDDPRDTGYKAGWELAKAASEKFGDRVIKAAMISGYPKELVSQYRRNGMISGWTDFMLEKYGKSNLELVAERFGNWVPDKALPEMQDIATSHPDLQVVFCMSDVMLPGIFTALNNTGLSDKTIIGSIDGTKEAIRKISDPKSGLVVTVSNDPRVQGADAVKIAINVVQGEKIPSLHYITNPVINRENAEKMYDPGSSY</sequence>
<evidence type="ECO:0000313" key="6">
    <source>
        <dbReference type="EMBL" id="PZE20905.1"/>
    </source>
</evidence>
<evidence type="ECO:0000256" key="2">
    <source>
        <dbReference type="ARBA" id="ARBA00007639"/>
    </source>
</evidence>
<feature type="compositionally biased region" description="Polar residues" evidence="4">
    <location>
        <begin position="1"/>
        <end position="17"/>
    </location>
</feature>
<gene>
    <name evidence="6" type="ORF">CBW46_009410</name>
</gene>
<dbReference type="InterPro" id="IPR025997">
    <property type="entry name" value="SBP_2_dom"/>
</dbReference>
<feature type="region of interest" description="Disordered" evidence="4">
    <location>
        <begin position="1"/>
        <end position="31"/>
    </location>
</feature>
<evidence type="ECO:0000313" key="7">
    <source>
        <dbReference type="Proteomes" id="UP000214746"/>
    </source>
</evidence>
<protein>
    <submittedName>
        <fullName evidence="6">Sugar ABC transporter substrate-binding protein</fullName>
    </submittedName>
</protein>
<dbReference type="Proteomes" id="UP000214746">
    <property type="component" value="Unassembled WGS sequence"/>
</dbReference>
<reference evidence="6" key="1">
    <citation type="submission" date="2018-06" db="EMBL/GenBank/DDBJ databases">
        <title>Paenibacillus xerothermodurans sp. nov. an extremely dry heat resistant spore forming bacterium isolated from the soil of Cape Canaveral, Florida.</title>
        <authorList>
            <person name="Seuylemezian A."/>
            <person name="Kaur N."/>
            <person name="Patil P."/>
            <person name="Patil P."/>
            <person name="Mayilraj S."/>
            <person name="Vaishampayan P."/>
        </authorList>
    </citation>
    <scope>NUCLEOTIDE SEQUENCE [LARGE SCALE GENOMIC DNA]</scope>
    <source>
        <strain evidence="6">ATCC 27380</strain>
    </source>
</reference>
<comment type="caution">
    <text evidence="6">The sequence shown here is derived from an EMBL/GenBank/DDBJ whole genome shotgun (WGS) entry which is preliminary data.</text>
</comment>
<evidence type="ECO:0000259" key="5">
    <source>
        <dbReference type="Pfam" id="PF13407"/>
    </source>
</evidence>
<keyword evidence="3" id="KW-0732">Signal</keyword>
<dbReference type="SUPFAM" id="SSF53822">
    <property type="entry name" value="Periplasmic binding protein-like I"/>
    <property type="match status" value="1"/>
</dbReference>
<evidence type="ECO:0000256" key="1">
    <source>
        <dbReference type="ARBA" id="ARBA00004196"/>
    </source>
</evidence>
<dbReference type="GO" id="GO:0030246">
    <property type="term" value="F:carbohydrate binding"/>
    <property type="evidence" value="ECO:0007669"/>
    <property type="project" value="UniProtKB-ARBA"/>
</dbReference>
<proteinExistence type="inferred from homology"/>
<comment type="similarity">
    <text evidence="2">Belongs to the bacterial solute-binding protein 2 family.</text>
</comment>
<dbReference type="EMBL" id="NHRJ02000004">
    <property type="protein sequence ID" value="PZE20905.1"/>
    <property type="molecule type" value="Genomic_DNA"/>
</dbReference>
<dbReference type="Pfam" id="PF13407">
    <property type="entry name" value="Peripla_BP_4"/>
    <property type="match status" value="1"/>
</dbReference>
<dbReference type="Gene3D" id="3.40.50.2300">
    <property type="match status" value="2"/>
</dbReference>
<evidence type="ECO:0000256" key="3">
    <source>
        <dbReference type="ARBA" id="ARBA00022729"/>
    </source>
</evidence>
<dbReference type="PANTHER" id="PTHR46847:SF1">
    <property type="entry name" value="D-ALLOSE-BINDING PERIPLASMIC PROTEIN-RELATED"/>
    <property type="match status" value="1"/>
</dbReference>
<keyword evidence="7" id="KW-1185">Reference proteome</keyword>
<dbReference type="GO" id="GO:0030313">
    <property type="term" value="C:cell envelope"/>
    <property type="evidence" value="ECO:0007669"/>
    <property type="project" value="UniProtKB-SubCell"/>
</dbReference>
<dbReference type="OrthoDB" id="9814427at2"/>
<dbReference type="RefSeq" id="WP_089199764.1">
    <property type="nucleotide sequence ID" value="NZ_NHRJ02000004.1"/>
</dbReference>
<feature type="domain" description="Periplasmic binding protein" evidence="5">
    <location>
        <begin position="47"/>
        <end position="309"/>
    </location>
</feature>
<feature type="compositionally biased region" description="Basic and acidic residues" evidence="4">
    <location>
        <begin position="18"/>
        <end position="31"/>
    </location>
</feature>
<dbReference type="InterPro" id="IPR028082">
    <property type="entry name" value="Peripla_BP_I"/>
</dbReference>
<comment type="subcellular location">
    <subcellularLocation>
        <location evidence="1">Cell envelope</location>
    </subcellularLocation>
</comment>
<accession>A0A2W1NN39</accession>
<name>A0A2W1NN39_PAEXE</name>